<comment type="caution">
    <text evidence="1">The sequence shown here is derived from an EMBL/GenBank/DDBJ whole genome shotgun (WGS) entry which is preliminary data.</text>
</comment>
<accession>A0A8J3JRK5</accession>
<reference evidence="1 2" key="1">
    <citation type="submission" date="2021-01" db="EMBL/GenBank/DDBJ databases">
        <title>Whole genome shotgun sequence of Catellatospora chokoriensis NBRC 107358.</title>
        <authorList>
            <person name="Komaki H."/>
            <person name="Tamura T."/>
        </authorList>
    </citation>
    <scope>NUCLEOTIDE SEQUENCE [LARGE SCALE GENOMIC DNA]</scope>
    <source>
        <strain evidence="1 2">NBRC 107358</strain>
    </source>
</reference>
<evidence type="ECO:0000313" key="2">
    <source>
        <dbReference type="Proteomes" id="UP000619293"/>
    </source>
</evidence>
<protein>
    <recommendedName>
        <fullName evidence="3">DNA-directed RNA polymerase specialized sigma24 family protein</fullName>
    </recommendedName>
</protein>
<dbReference type="EMBL" id="BONG01000018">
    <property type="protein sequence ID" value="GIF89811.1"/>
    <property type="molecule type" value="Genomic_DNA"/>
</dbReference>
<name>A0A8J3JRK5_9ACTN</name>
<dbReference type="Proteomes" id="UP000619293">
    <property type="component" value="Unassembled WGS sequence"/>
</dbReference>
<organism evidence="1 2">
    <name type="scientific">Catellatospora chokoriensis</name>
    <dbReference type="NCBI Taxonomy" id="310353"/>
    <lineage>
        <taxon>Bacteria</taxon>
        <taxon>Bacillati</taxon>
        <taxon>Actinomycetota</taxon>
        <taxon>Actinomycetes</taxon>
        <taxon>Micromonosporales</taxon>
        <taxon>Micromonosporaceae</taxon>
        <taxon>Catellatospora</taxon>
    </lineage>
</organism>
<evidence type="ECO:0000313" key="1">
    <source>
        <dbReference type="EMBL" id="GIF89811.1"/>
    </source>
</evidence>
<keyword evidence="2" id="KW-1185">Reference proteome</keyword>
<gene>
    <name evidence="1" type="ORF">Cch02nite_32550</name>
</gene>
<evidence type="ECO:0008006" key="3">
    <source>
        <dbReference type="Google" id="ProtNLM"/>
    </source>
</evidence>
<sequence>MALIGTTSALGQAEQAFAMLVCEPSPILFDARCVEGLPDEPLPLEELRRLVLKGRLNSTVTDGIWRQLALQARSWGPGWVVAAIGVALPGLTRMAAALTRAHPGCADEIDSELLTAFLNEVRHADLAKPRLWQRWCWTAWRAALGTVRVEDTESMPAEFASGSRTPLRPYGHPDLVLGRAVAAGVLTAAQAELISATRLGDALIDELAAVEGVTASVLRMRRRRAERRLASAIAAGDVTGPGAAMCAASRASTASAGHGAAAVRSGQVASGPRRVRAA</sequence>
<dbReference type="RefSeq" id="WP_191838957.1">
    <property type="nucleotide sequence ID" value="NZ_BAAALB010000008.1"/>
</dbReference>
<proteinExistence type="predicted"/>
<dbReference type="AlphaFoldDB" id="A0A8J3JRK5"/>